<keyword evidence="3 10" id="KW-0560">Oxidoreductase</keyword>
<dbReference type="PANTHER" id="PTHR11475">
    <property type="entry name" value="OXIDASE/PEROXIDASE"/>
    <property type="match status" value="1"/>
</dbReference>
<dbReference type="GO" id="GO:0046872">
    <property type="term" value="F:metal ion binding"/>
    <property type="evidence" value="ECO:0007669"/>
    <property type="project" value="UniProtKB-KW"/>
</dbReference>
<organism evidence="10 11">
    <name type="scientific">Cinara cedri</name>
    <dbReference type="NCBI Taxonomy" id="506608"/>
    <lineage>
        <taxon>Eukaryota</taxon>
        <taxon>Metazoa</taxon>
        <taxon>Ecdysozoa</taxon>
        <taxon>Arthropoda</taxon>
        <taxon>Hexapoda</taxon>
        <taxon>Insecta</taxon>
        <taxon>Pterygota</taxon>
        <taxon>Neoptera</taxon>
        <taxon>Paraneoptera</taxon>
        <taxon>Hemiptera</taxon>
        <taxon>Sternorrhyncha</taxon>
        <taxon>Aphidomorpha</taxon>
        <taxon>Aphidoidea</taxon>
        <taxon>Aphididae</taxon>
        <taxon>Lachninae</taxon>
        <taxon>Cinara</taxon>
    </lineage>
</organism>
<dbReference type="GO" id="GO:0006979">
    <property type="term" value="P:response to oxidative stress"/>
    <property type="evidence" value="ECO:0007669"/>
    <property type="project" value="InterPro"/>
</dbReference>
<dbReference type="InterPro" id="IPR010255">
    <property type="entry name" value="Haem_peroxidase_sf"/>
</dbReference>
<evidence type="ECO:0000256" key="7">
    <source>
        <dbReference type="ARBA" id="ARBA00023180"/>
    </source>
</evidence>
<feature type="binding site" description="axial binding residue" evidence="8">
    <location>
        <position position="362"/>
    </location>
    <ligand>
        <name>heme b</name>
        <dbReference type="ChEBI" id="CHEBI:60344"/>
    </ligand>
    <ligandPart>
        <name>Fe</name>
        <dbReference type="ChEBI" id="CHEBI:18248"/>
    </ligandPart>
</feature>
<keyword evidence="3 10" id="KW-0575">Peroxidase</keyword>
<reference evidence="10 11" key="1">
    <citation type="submission" date="2019-08" db="EMBL/GenBank/DDBJ databases">
        <authorList>
            <person name="Alioto T."/>
            <person name="Alioto T."/>
            <person name="Gomez Garrido J."/>
        </authorList>
    </citation>
    <scope>NUCLEOTIDE SEQUENCE [LARGE SCALE GENOMIC DNA]</scope>
</reference>
<evidence type="ECO:0000256" key="5">
    <source>
        <dbReference type="ARBA" id="ARBA00022729"/>
    </source>
</evidence>
<dbReference type="PRINTS" id="PR00457">
    <property type="entry name" value="ANPEROXIDASE"/>
</dbReference>
<evidence type="ECO:0000256" key="9">
    <source>
        <dbReference type="SAM" id="SignalP"/>
    </source>
</evidence>
<comment type="subcellular location">
    <subcellularLocation>
        <location evidence="1">Secreted</location>
    </subcellularLocation>
</comment>
<evidence type="ECO:0000256" key="8">
    <source>
        <dbReference type="PIRSR" id="PIRSR619791-2"/>
    </source>
</evidence>
<dbReference type="Gene3D" id="1.10.640.10">
    <property type="entry name" value="Haem peroxidase domain superfamily, animal type"/>
    <property type="match status" value="1"/>
</dbReference>
<keyword evidence="4 8" id="KW-0349">Heme</keyword>
<dbReference type="GO" id="GO:0005576">
    <property type="term" value="C:extracellular region"/>
    <property type="evidence" value="ECO:0007669"/>
    <property type="project" value="UniProtKB-SubCell"/>
</dbReference>
<feature type="signal peptide" evidence="9">
    <location>
        <begin position="1"/>
        <end position="20"/>
    </location>
</feature>
<dbReference type="SUPFAM" id="SSF48113">
    <property type="entry name" value="Heme-dependent peroxidases"/>
    <property type="match status" value="1"/>
</dbReference>
<keyword evidence="2" id="KW-0964">Secreted</keyword>
<gene>
    <name evidence="10" type="ORF">CINCED_3A024463</name>
</gene>
<evidence type="ECO:0000256" key="6">
    <source>
        <dbReference type="ARBA" id="ARBA00023004"/>
    </source>
</evidence>
<keyword evidence="8" id="KW-0479">Metal-binding</keyword>
<keyword evidence="5 9" id="KW-0732">Signal</keyword>
<feature type="chain" id="PRO_5022722989" evidence="9">
    <location>
        <begin position="21"/>
        <end position="596"/>
    </location>
</feature>
<dbReference type="FunFam" id="1.10.640.10:FF:000003">
    <property type="entry name" value="chorion peroxidase"/>
    <property type="match status" value="1"/>
</dbReference>
<dbReference type="EMBL" id="CABPRJ010000481">
    <property type="protein sequence ID" value="VVC28478.1"/>
    <property type="molecule type" value="Genomic_DNA"/>
</dbReference>
<keyword evidence="7" id="KW-0325">Glycoprotein</keyword>
<dbReference type="GO" id="GO:0022412">
    <property type="term" value="P:cellular process involved in reproduction in multicellular organism"/>
    <property type="evidence" value="ECO:0007669"/>
    <property type="project" value="UniProtKB-ARBA"/>
</dbReference>
<dbReference type="PROSITE" id="PS50292">
    <property type="entry name" value="PEROXIDASE_3"/>
    <property type="match status" value="1"/>
</dbReference>
<evidence type="ECO:0000313" key="11">
    <source>
        <dbReference type="Proteomes" id="UP000325440"/>
    </source>
</evidence>
<keyword evidence="11" id="KW-1185">Reference proteome</keyword>
<dbReference type="PANTHER" id="PTHR11475:SF4">
    <property type="entry name" value="CHORION PEROXIDASE"/>
    <property type="match status" value="1"/>
</dbReference>
<name>A0A5E4MAN8_9HEMI</name>
<protein>
    <submittedName>
        <fullName evidence="10">Haem peroxidase,Haem peroxidase, animal type</fullName>
    </submittedName>
</protein>
<dbReference type="InterPro" id="IPR019791">
    <property type="entry name" value="Haem_peroxidase_animal"/>
</dbReference>
<evidence type="ECO:0000256" key="3">
    <source>
        <dbReference type="ARBA" id="ARBA00022559"/>
    </source>
</evidence>
<dbReference type="OrthoDB" id="2204368at2759"/>
<evidence type="ECO:0000313" key="10">
    <source>
        <dbReference type="EMBL" id="VVC28478.1"/>
    </source>
</evidence>
<proteinExistence type="predicted"/>
<dbReference type="Pfam" id="PF03098">
    <property type="entry name" value="An_peroxidase"/>
    <property type="match status" value="1"/>
</dbReference>
<keyword evidence="6 8" id="KW-0408">Iron</keyword>
<dbReference type="Proteomes" id="UP000325440">
    <property type="component" value="Unassembled WGS sequence"/>
</dbReference>
<dbReference type="AlphaFoldDB" id="A0A5E4MAN8"/>
<sequence length="596" mass="67581">MAKFRLALYIVIIFSSTVPAQYLWTYEEYAKMCAPTIECNVTNKYRTIDGSCNNLRIPWLGATNTPHLRILDAYYDGDYQFRKQADGSPLPNAREIQIKLFLDKQSRFLENDNNVLFMQWGQFIAHDVTLLAPFTSTDEGCCDQQNQNPVPIECQAVIPVPENDPVYSKQGQTCINFNRAATSAAQGCPLKPTTYILSTTHFIDGSLIYGMDDKTAANLRSFEAGRLRSEFNSDHMEFCPQLNRGDSLKCSTSKNSSVCYFTGDPRGNQNLVTVLFQNAFLRFHNVVASHLSRLNQHWCDETLYQEARRFVIAVIQYITYTQYLPILLGTEFNVINNQPIYNDRVDPSTSLEFASGAFRTLHQEIPSTLNLKDDRQVLLTDWMNKPELLPISDNFDGFLYGFVNQNTRAEQPSFNPHISSYLFQQLTPTLKGQDLLTADIQRGRDTGVPPYNKMRLVCGIPEAESFDDLGDLIADEDVEKLKELYSCVDDIDFIVGALLEKQIEGAKVGPTAKCIISNSFYRYKAGDRFFYDVLGQPGSFTPDQIQTLKSITFGNVICATSGLQSLPEDIFIAPNRFTEQYSCEHFPLDLKAWKEN</sequence>
<evidence type="ECO:0000256" key="4">
    <source>
        <dbReference type="ARBA" id="ARBA00022617"/>
    </source>
</evidence>
<evidence type="ECO:0000256" key="2">
    <source>
        <dbReference type="ARBA" id="ARBA00022525"/>
    </source>
</evidence>
<evidence type="ECO:0000256" key="1">
    <source>
        <dbReference type="ARBA" id="ARBA00004613"/>
    </source>
</evidence>
<dbReference type="GO" id="GO:0004601">
    <property type="term" value="F:peroxidase activity"/>
    <property type="evidence" value="ECO:0007669"/>
    <property type="project" value="UniProtKB-KW"/>
</dbReference>
<accession>A0A5E4MAN8</accession>
<dbReference type="InterPro" id="IPR037120">
    <property type="entry name" value="Haem_peroxidase_sf_animal"/>
</dbReference>
<dbReference type="GO" id="GO:0020037">
    <property type="term" value="F:heme binding"/>
    <property type="evidence" value="ECO:0007669"/>
    <property type="project" value="InterPro"/>
</dbReference>